<keyword evidence="2" id="KW-0238">DNA-binding</keyword>
<sequence>MFAKGCVTLKSKITITEIAQKSGVSVTTVSRVLNNSPSVSQKKRERIQQVIDEYNYTPSVFARGMINQTTKNIGVILPDITNPYFASLFLQIESFALKHMYATLMFNTMFSRDSKRFDTHLSEEDYFKIILEKQVDGVLILGGQIDKEDIPDSFILALNQLHRHVPVVIVGSRIEGCECLFVERNLKQGVTSIVNHFMALGHDKIGFIGGEPGIRVTSSRIEAFSQAMKSLGQTVYDPYIVTSDYYAPDGYAAMIQLLNTNSDRLPSAVIAHNDMVALGAVRAMKDRGLHCPEQIAIASCDQFPLSEYSIPRLTSMDQHNEYLGRMAVLQLISAINGSDETITINHSPELVVRESCGAMFKSH</sequence>
<evidence type="ECO:0000256" key="3">
    <source>
        <dbReference type="ARBA" id="ARBA00023163"/>
    </source>
</evidence>
<keyword evidence="6" id="KW-1185">Reference proteome</keyword>
<dbReference type="SMART" id="SM00354">
    <property type="entry name" value="HTH_LACI"/>
    <property type="match status" value="1"/>
</dbReference>
<dbReference type="Pfam" id="PF13377">
    <property type="entry name" value="Peripla_BP_3"/>
    <property type="match status" value="1"/>
</dbReference>
<dbReference type="EMBL" id="JAGGKV010000005">
    <property type="protein sequence ID" value="MBP1963214.1"/>
    <property type="molecule type" value="Genomic_DNA"/>
</dbReference>
<dbReference type="CDD" id="cd01392">
    <property type="entry name" value="HTH_LacI"/>
    <property type="match status" value="1"/>
</dbReference>
<dbReference type="Proteomes" id="UP001519344">
    <property type="component" value="Unassembled WGS sequence"/>
</dbReference>
<dbReference type="PROSITE" id="PS50932">
    <property type="entry name" value="HTH_LACI_2"/>
    <property type="match status" value="1"/>
</dbReference>
<evidence type="ECO:0000313" key="5">
    <source>
        <dbReference type="EMBL" id="MBP1963214.1"/>
    </source>
</evidence>
<proteinExistence type="predicted"/>
<comment type="caution">
    <text evidence="5">The sequence shown here is derived from an EMBL/GenBank/DDBJ whole genome shotgun (WGS) entry which is preliminary data.</text>
</comment>
<dbReference type="PRINTS" id="PR00036">
    <property type="entry name" value="HTHLACI"/>
</dbReference>
<dbReference type="InterPro" id="IPR046335">
    <property type="entry name" value="LacI/GalR-like_sensor"/>
</dbReference>
<accession>A0ABS4HX21</accession>
<evidence type="ECO:0000313" key="6">
    <source>
        <dbReference type="Proteomes" id="UP001519344"/>
    </source>
</evidence>
<dbReference type="Gene3D" id="1.10.260.40">
    <property type="entry name" value="lambda repressor-like DNA-binding domains"/>
    <property type="match status" value="1"/>
</dbReference>
<gene>
    <name evidence="5" type="ORF">J2Z65_002430</name>
</gene>
<dbReference type="Pfam" id="PF00356">
    <property type="entry name" value="LacI"/>
    <property type="match status" value="1"/>
</dbReference>
<dbReference type="PROSITE" id="PS00356">
    <property type="entry name" value="HTH_LACI_1"/>
    <property type="match status" value="1"/>
</dbReference>
<name>A0ABS4HX21_9BACL</name>
<keyword evidence="3" id="KW-0804">Transcription</keyword>
<dbReference type="RefSeq" id="WP_167066230.1">
    <property type="nucleotide sequence ID" value="NZ_JAAOZR010000045.1"/>
</dbReference>
<dbReference type="SUPFAM" id="SSF53822">
    <property type="entry name" value="Periplasmic binding protein-like I"/>
    <property type="match status" value="1"/>
</dbReference>
<dbReference type="PANTHER" id="PTHR30146">
    <property type="entry name" value="LACI-RELATED TRANSCRIPTIONAL REPRESSOR"/>
    <property type="match status" value="1"/>
</dbReference>
<dbReference type="Gene3D" id="3.40.50.2300">
    <property type="match status" value="2"/>
</dbReference>
<keyword evidence="1" id="KW-0805">Transcription regulation</keyword>
<organism evidence="5 6">
    <name type="scientific">Paenibacillus aceris</name>
    <dbReference type="NCBI Taxonomy" id="869555"/>
    <lineage>
        <taxon>Bacteria</taxon>
        <taxon>Bacillati</taxon>
        <taxon>Bacillota</taxon>
        <taxon>Bacilli</taxon>
        <taxon>Bacillales</taxon>
        <taxon>Paenibacillaceae</taxon>
        <taxon>Paenibacillus</taxon>
    </lineage>
</organism>
<reference evidence="5 6" key="1">
    <citation type="submission" date="2021-03" db="EMBL/GenBank/DDBJ databases">
        <title>Genomic Encyclopedia of Type Strains, Phase IV (KMG-IV): sequencing the most valuable type-strain genomes for metagenomic binning, comparative biology and taxonomic classification.</title>
        <authorList>
            <person name="Goeker M."/>
        </authorList>
    </citation>
    <scope>NUCLEOTIDE SEQUENCE [LARGE SCALE GENOMIC DNA]</scope>
    <source>
        <strain evidence="5 6">DSM 24950</strain>
    </source>
</reference>
<evidence type="ECO:0000256" key="2">
    <source>
        <dbReference type="ARBA" id="ARBA00023125"/>
    </source>
</evidence>
<dbReference type="CDD" id="cd06267">
    <property type="entry name" value="PBP1_LacI_sugar_binding-like"/>
    <property type="match status" value="1"/>
</dbReference>
<dbReference type="PANTHER" id="PTHR30146:SF150">
    <property type="entry name" value="ARABINOSE METABOLISM TRANSCRIPTIONAL REPRESSOR"/>
    <property type="match status" value="1"/>
</dbReference>
<dbReference type="InterPro" id="IPR010982">
    <property type="entry name" value="Lambda_DNA-bd_dom_sf"/>
</dbReference>
<dbReference type="InterPro" id="IPR028082">
    <property type="entry name" value="Peripla_BP_I"/>
</dbReference>
<dbReference type="InterPro" id="IPR000843">
    <property type="entry name" value="HTH_LacI"/>
</dbReference>
<evidence type="ECO:0000256" key="1">
    <source>
        <dbReference type="ARBA" id="ARBA00023015"/>
    </source>
</evidence>
<feature type="domain" description="HTH lacI-type" evidence="4">
    <location>
        <begin position="13"/>
        <end position="67"/>
    </location>
</feature>
<dbReference type="SUPFAM" id="SSF47413">
    <property type="entry name" value="lambda repressor-like DNA-binding domains"/>
    <property type="match status" value="1"/>
</dbReference>
<evidence type="ECO:0000259" key="4">
    <source>
        <dbReference type="PROSITE" id="PS50932"/>
    </source>
</evidence>
<protein>
    <submittedName>
        <fullName evidence="5">LacI family transcriptional regulator</fullName>
    </submittedName>
</protein>